<name>K2JY37_9GAMM</name>
<dbReference type="STRING" id="745411.B3C1_07956"/>
<proteinExistence type="predicted"/>
<dbReference type="InterPro" id="IPR006522">
    <property type="entry name" value="Phage_virion_morphogenesis"/>
</dbReference>
<sequence>MAGTHITISPQGFEQATNLFQELAKRGNNLEPAMAAIGEYLVGSNQDRIVAGVDDEGKAFTPLSKVTNERKTKNKDKVLIENGYLFNLVYQATADAMQMGTDRVQGAMLYYGGTRDKYPSLWGDIPARHFIGISPDDRDEVMAIINDYLSDAERA</sequence>
<protein>
    <submittedName>
        <fullName evidence="1">Phage virion morphogenesis protein</fullName>
    </submittedName>
</protein>
<dbReference type="AlphaFoldDB" id="K2JY37"/>
<dbReference type="Proteomes" id="UP000006755">
    <property type="component" value="Unassembled WGS sequence"/>
</dbReference>
<reference evidence="1 2" key="1">
    <citation type="journal article" date="2012" name="J. Bacteriol.">
        <title>Genome Sequence of Gallaecimonas xiamenensis Type Strain 3-C-1.</title>
        <authorList>
            <person name="Lai Q."/>
            <person name="Wang L."/>
            <person name="Wang W."/>
            <person name="Shao Z."/>
        </authorList>
    </citation>
    <scope>NUCLEOTIDE SEQUENCE [LARGE SCALE GENOMIC DNA]</scope>
    <source>
        <strain evidence="1 2">3-C-1</strain>
    </source>
</reference>
<evidence type="ECO:0000313" key="2">
    <source>
        <dbReference type="Proteomes" id="UP000006755"/>
    </source>
</evidence>
<dbReference type="Pfam" id="PF05069">
    <property type="entry name" value="Phage_tail_S"/>
    <property type="match status" value="1"/>
</dbReference>
<keyword evidence="2" id="KW-1185">Reference proteome</keyword>
<accession>K2JY37</accession>
<dbReference type="eggNOG" id="COG5005">
    <property type="taxonomic scope" value="Bacteria"/>
</dbReference>
<dbReference type="OrthoDB" id="2081253at2"/>
<evidence type="ECO:0000313" key="1">
    <source>
        <dbReference type="EMBL" id="EKE75194.1"/>
    </source>
</evidence>
<comment type="caution">
    <text evidence="1">The sequence shown here is derived from an EMBL/GenBank/DDBJ whole genome shotgun (WGS) entry which is preliminary data.</text>
</comment>
<organism evidence="1 2">
    <name type="scientific">Gallaecimonas xiamenensis 3-C-1</name>
    <dbReference type="NCBI Taxonomy" id="745411"/>
    <lineage>
        <taxon>Bacteria</taxon>
        <taxon>Pseudomonadati</taxon>
        <taxon>Pseudomonadota</taxon>
        <taxon>Gammaproteobacteria</taxon>
        <taxon>Enterobacterales</taxon>
        <taxon>Gallaecimonadaceae</taxon>
        <taxon>Gallaecimonas</taxon>
    </lineage>
</organism>
<dbReference type="EMBL" id="AMRI01000009">
    <property type="protein sequence ID" value="EKE75194.1"/>
    <property type="molecule type" value="Genomic_DNA"/>
</dbReference>
<dbReference type="RefSeq" id="WP_008484068.1">
    <property type="nucleotide sequence ID" value="NZ_AMRI01000009.1"/>
</dbReference>
<gene>
    <name evidence="1" type="ORF">B3C1_07956</name>
</gene>